<feature type="compositionally biased region" description="Low complexity" evidence="1">
    <location>
        <begin position="341"/>
        <end position="380"/>
    </location>
</feature>
<dbReference type="EMBL" id="PUHQ01000006">
    <property type="protein sequence ID" value="KAG0666099.1"/>
    <property type="molecule type" value="Genomic_DNA"/>
</dbReference>
<reference evidence="4 5" key="1">
    <citation type="submission" date="2020-11" db="EMBL/GenBank/DDBJ databases">
        <title>Kefir isolates.</title>
        <authorList>
            <person name="Marcisauskas S."/>
            <person name="Kim Y."/>
            <person name="Blasche S."/>
        </authorList>
    </citation>
    <scope>NUCLEOTIDE SEQUENCE [LARGE SCALE GENOMIC DNA]</scope>
    <source>
        <strain evidence="4 5">KR</strain>
    </source>
</reference>
<protein>
    <recommendedName>
        <fullName evidence="6">Osmotin, thaumatin-like protein</fullName>
    </recommendedName>
</protein>
<name>A0A9P7B9V0_RHOMI</name>
<evidence type="ECO:0000256" key="2">
    <source>
        <dbReference type="SAM" id="Phobius"/>
    </source>
</evidence>
<feature type="compositionally biased region" description="Basic residues" evidence="1">
    <location>
        <begin position="500"/>
        <end position="513"/>
    </location>
</feature>
<dbReference type="PROSITE" id="PS51367">
    <property type="entry name" value="THAUMATIN_2"/>
    <property type="match status" value="1"/>
</dbReference>
<dbReference type="InterPro" id="IPR037176">
    <property type="entry name" value="Osmotin/thaumatin-like_sf"/>
</dbReference>
<feature type="chain" id="PRO_5040470745" description="Osmotin, thaumatin-like protein" evidence="3">
    <location>
        <begin position="20"/>
        <end position="513"/>
    </location>
</feature>
<feature type="region of interest" description="Disordered" evidence="1">
    <location>
        <begin position="418"/>
        <end position="513"/>
    </location>
</feature>
<dbReference type="OrthoDB" id="430315at2759"/>
<feature type="region of interest" description="Disordered" evidence="1">
    <location>
        <begin position="331"/>
        <end position="387"/>
    </location>
</feature>
<dbReference type="PANTHER" id="PTHR31013:SF2">
    <property type="entry name" value="THAUMATIN-LIKE PROTEIN"/>
    <property type="match status" value="1"/>
</dbReference>
<evidence type="ECO:0008006" key="6">
    <source>
        <dbReference type="Google" id="ProtNLM"/>
    </source>
</evidence>
<dbReference type="PANTHER" id="PTHR31013">
    <property type="entry name" value="THAUMATIN FAMILY PROTEIN-RELATED"/>
    <property type="match status" value="1"/>
</dbReference>
<keyword evidence="2" id="KW-0472">Membrane</keyword>
<feature type="compositionally biased region" description="Basic and acidic residues" evidence="1">
    <location>
        <begin position="477"/>
        <end position="499"/>
    </location>
</feature>
<sequence length="513" mass="52326">MRRGLSFILAASAVTAVTAVPAAARTVRIVNKCSYDVYPAVAPFPNLPEPYKDERGWKAAPDTSRDISIAGNFLGRIWGRHGCAQDGDRLNCVTGGCRDVKLACADGEMGGGATSVEFRLRTAQNGDYDVYDLNNGGGWGVPVGVKPVGKNCDSIVCTPTLATCPDPKLALKDSYGQTLGCASACYGGIGNSDQQCCNGPFADAAKCTPDLIQFYSYFKEPCRHAYAYYQDSRQGSPTVNFLCKAEDDPGFTVIFCPEGDGDSGPKGGAATSTGKKTKSSGGGGPAATGTSNESGKIGEPTGTAAAVTQPPDIPAISAVPSLNVTSTNAAEATLPPQGSVTSESASATDEAAAMSTAPATPTDDATASAAAADASASKSAVPEETPGGFSKTAMIGVGVGIALVAVLGVVVACVVSRRKNSQPTAATTTKSAAAQSSDPEAGHASAPSAGAGASYNALGRAGSRRRGRQRLLSSSSESDHSSSDDLKGELYSDHSDTSRRARRSVSRRSSSRR</sequence>
<proteinExistence type="predicted"/>
<dbReference type="Pfam" id="PF00314">
    <property type="entry name" value="Thaumatin"/>
    <property type="match status" value="1"/>
</dbReference>
<evidence type="ECO:0000313" key="4">
    <source>
        <dbReference type="EMBL" id="KAG0666099.1"/>
    </source>
</evidence>
<dbReference type="SUPFAM" id="SSF49870">
    <property type="entry name" value="Osmotin, thaumatin-like protein"/>
    <property type="match status" value="1"/>
</dbReference>
<dbReference type="Gene3D" id="2.60.110.10">
    <property type="entry name" value="Thaumatin"/>
    <property type="match status" value="1"/>
</dbReference>
<gene>
    <name evidence="4" type="ORF">C6P46_005450</name>
</gene>
<dbReference type="InterPro" id="IPR001938">
    <property type="entry name" value="Thaumatin"/>
</dbReference>
<keyword evidence="5" id="KW-1185">Reference proteome</keyword>
<dbReference type="AlphaFoldDB" id="A0A9P7B9V0"/>
<evidence type="ECO:0000256" key="1">
    <source>
        <dbReference type="SAM" id="MobiDB-lite"/>
    </source>
</evidence>
<organism evidence="4 5">
    <name type="scientific">Rhodotorula mucilaginosa</name>
    <name type="common">Yeast</name>
    <name type="synonym">Rhodotorula rubra</name>
    <dbReference type="NCBI Taxonomy" id="5537"/>
    <lineage>
        <taxon>Eukaryota</taxon>
        <taxon>Fungi</taxon>
        <taxon>Dikarya</taxon>
        <taxon>Basidiomycota</taxon>
        <taxon>Pucciniomycotina</taxon>
        <taxon>Microbotryomycetes</taxon>
        <taxon>Sporidiobolales</taxon>
        <taxon>Sporidiobolaceae</taxon>
        <taxon>Rhodotorula</taxon>
    </lineage>
</organism>
<evidence type="ECO:0000313" key="5">
    <source>
        <dbReference type="Proteomes" id="UP000777482"/>
    </source>
</evidence>
<feature type="signal peptide" evidence="3">
    <location>
        <begin position="1"/>
        <end position="19"/>
    </location>
</feature>
<feature type="region of interest" description="Disordered" evidence="1">
    <location>
        <begin position="255"/>
        <end position="308"/>
    </location>
</feature>
<feature type="compositionally biased region" description="Low complexity" evidence="1">
    <location>
        <begin position="418"/>
        <end position="461"/>
    </location>
</feature>
<dbReference type="Proteomes" id="UP000777482">
    <property type="component" value="Unassembled WGS sequence"/>
</dbReference>
<comment type="caution">
    <text evidence="4">The sequence shown here is derived from an EMBL/GenBank/DDBJ whole genome shotgun (WGS) entry which is preliminary data.</text>
</comment>
<dbReference type="SMART" id="SM00205">
    <property type="entry name" value="THN"/>
    <property type="match status" value="1"/>
</dbReference>
<keyword evidence="2" id="KW-0812">Transmembrane</keyword>
<accession>A0A9P7B9V0</accession>
<evidence type="ECO:0000256" key="3">
    <source>
        <dbReference type="SAM" id="SignalP"/>
    </source>
</evidence>
<feature type="transmembrane region" description="Helical" evidence="2">
    <location>
        <begin position="393"/>
        <end position="415"/>
    </location>
</feature>
<feature type="compositionally biased region" description="Polar residues" evidence="1">
    <location>
        <begin position="331"/>
        <end position="340"/>
    </location>
</feature>
<keyword evidence="3" id="KW-0732">Signal</keyword>
<keyword evidence="2" id="KW-1133">Transmembrane helix</keyword>